<organism evidence="2 3">
    <name type="scientific">Fluctibacter corallii</name>
    <dbReference type="NCBI Taxonomy" id="2984329"/>
    <lineage>
        <taxon>Bacteria</taxon>
        <taxon>Pseudomonadati</taxon>
        <taxon>Pseudomonadota</taxon>
        <taxon>Gammaproteobacteria</taxon>
        <taxon>Alteromonadales</taxon>
        <taxon>Alteromonadaceae</taxon>
        <taxon>Fluctibacter</taxon>
    </lineage>
</organism>
<dbReference type="RefSeq" id="WP_263710999.1">
    <property type="nucleotide sequence ID" value="NZ_JAOWKX010000002.1"/>
</dbReference>
<gene>
    <name evidence="2" type="ORF">OE749_03595</name>
</gene>
<evidence type="ECO:0000313" key="2">
    <source>
        <dbReference type="EMBL" id="MCV2883786.1"/>
    </source>
</evidence>
<dbReference type="EMBL" id="JAOWKX010000002">
    <property type="protein sequence ID" value="MCV2883786.1"/>
    <property type="molecule type" value="Genomic_DNA"/>
</dbReference>
<keyword evidence="1" id="KW-0732">Signal</keyword>
<dbReference type="Proteomes" id="UP001652504">
    <property type="component" value="Unassembled WGS sequence"/>
</dbReference>
<feature type="chain" id="PRO_5045878607" evidence="1">
    <location>
        <begin position="25"/>
        <end position="296"/>
    </location>
</feature>
<sequence length="296" mass="33162">MKTIKIPYLTGFILLGLCGNTASAHSLYIGAGQSEQTASAGPNSFDFTPWGYSVYGAFNATDNLILSADIYTANEKKRLSRNVEGEVDIHAWSIGASYFLDNWTWSFSYAGWEDELTLHANFERRERVDQATDAPSLSASVAYDWQLDNWQISSTLGLHRAEWEKREHRFDGRRSNTSLDEGHSTFASVSLSASHAWHVESSRFVVLGASVRWNEALNDESEAVSRNGRNVNQIQDRFIRNMINAQAAVGSESYGQMSTYFSYDIIEDWSVDVSISRDFGTTVSSTSWSLNVGHQF</sequence>
<reference evidence="2 3" key="1">
    <citation type="submission" date="2022-10" db="EMBL/GenBank/DDBJ databases">
        <title>Aestuariibacter sp. AA17 isolated from Montipora capitata coral fragment.</title>
        <authorList>
            <person name="Emsley S.A."/>
            <person name="Pfannmuller K.M."/>
            <person name="Loughran R.M."/>
            <person name="Shlafstein M."/>
            <person name="Papke E."/>
            <person name="Saw J.H."/>
            <person name="Ushijima B."/>
            <person name="Videau P."/>
        </authorList>
    </citation>
    <scope>NUCLEOTIDE SEQUENCE [LARGE SCALE GENOMIC DNA]</scope>
    <source>
        <strain evidence="2 3">AA17</strain>
    </source>
</reference>
<accession>A0ABT3A604</accession>
<feature type="signal peptide" evidence="1">
    <location>
        <begin position="1"/>
        <end position="24"/>
    </location>
</feature>
<name>A0ABT3A604_9ALTE</name>
<comment type="caution">
    <text evidence="2">The sequence shown here is derived from an EMBL/GenBank/DDBJ whole genome shotgun (WGS) entry which is preliminary data.</text>
</comment>
<dbReference type="SUPFAM" id="SSF56935">
    <property type="entry name" value="Porins"/>
    <property type="match status" value="1"/>
</dbReference>
<proteinExistence type="predicted"/>
<protein>
    <submittedName>
        <fullName evidence="2">Uncharacterized protein</fullName>
    </submittedName>
</protein>
<dbReference type="SUPFAM" id="SSF103515">
    <property type="entry name" value="Autotransporter"/>
    <property type="match status" value="1"/>
</dbReference>
<evidence type="ECO:0000256" key="1">
    <source>
        <dbReference type="SAM" id="SignalP"/>
    </source>
</evidence>
<evidence type="ECO:0000313" key="3">
    <source>
        <dbReference type="Proteomes" id="UP001652504"/>
    </source>
</evidence>
<keyword evidence="3" id="KW-1185">Reference proteome</keyword>
<dbReference type="InterPro" id="IPR036709">
    <property type="entry name" value="Autotransporte_beta_dom_sf"/>
</dbReference>